<protein>
    <submittedName>
        <fullName evidence="1">Uncharacterized protein</fullName>
    </submittedName>
</protein>
<keyword evidence="2" id="KW-1185">Reference proteome</keyword>
<dbReference type="EMBL" id="VEPZ02001563">
    <property type="protein sequence ID" value="KAE8667896.1"/>
    <property type="molecule type" value="Genomic_DNA"/>
</dbReference>
<evidence type="ECO:0000313" key="1">
    <source>
        <dbReference type="EMBL" id="KAE8667896.1"/>
    </source>
</evidence>
<evidence type="ECO:0000313" key="2">
    <source>
        <dbReference type="Proteomes" id="UP000436088"/>
    </source>
</evidence>
<comment type="caution">
    <text evidence="1">The sequence shown here is derived from an EMBL/GenBank/DDBJ whole genome shotgun (WGS) entry which is preliminary data.</text>
</comment>
<gene>
    <name evidence="1" type="ORF">F3Y22_tig00112354pilonHSYRG00079</name>
</gene>
<organism evidence="1 2">
    <name type="scientific">Hibiscus syriacus</name>
    <name type="common">Rose of Sharon</name>
    <dbReference type="NCBI Taxonomy" id="106335"/>
    <lineage>
        <taxon>Eukaryota</taxon>
        <taxon>Viridiplantae</taxon>
        <taxon>Streptophyta</taxon>
        <taxon>Embryophyta</taxon>
        <taxon>Tracheophyta</taxon>
        <taxon>Spermatophyta</taxon>
        <taxon>Magnoliopsida</taxon>
        <taxon>eudicotyledons</taxon>
        <taxon>Gunneridae</taxon>
        <taxon>Pentapetalae</taxon>
        <taxon>rosids</taxon>
        <taxon>malvids</taxon>
        <taxon>Malvales</taxon>
        <taxon>Malvaceae</taxon>
        <taxon>Malvoideae</taxon>
        <taxon>Hibiscus</taxon>
    </lineage>
</organism>
<reference evidence="1" key="1">
    <citation type="submission" date="2019-09" db="EMBL/GenBank/DDBJ databases">
        <title>Draft genome information of white flower Hibiscus syriacus.</title>
        <authorList>
            <person name="Kim Y.-M."/>
        </authorList>
    </citation>
    <scope>NUCLEOTIDE SEQUENCE [LARGE SCALE GENOMIC DNA]</scope>
    <source>
        <strain evidence="1">YM2019G1</strain>
    </source>
</reference>
<name>A0A6A2XZ31_HIBSY</name>
<sequence>MSNALKLPRKLSVSSSSSSRFFSGSFCLPSLNSTQTNPRVLRHIRSSSAFHRVIKDFMLRDFDKGNGTGGKKSFRACLGVSLEEFLLFQGMWKERIVVEFAATCWLGRTFYYFASKRVLSSRWEHPSANLSL</sequence>
<dbReference type="Proteomes" id="UP000436088">
    <property type="component" value="Unassembled WGS sequence"/>
</dbReference>
<proteinExistence type="predicted"/>
<accession>A0A6A2XZ31</accession>
<dbReference type="AlphaFoldDB" id="A0A6A2XZ31"/>